<dbReference type="InterPro" id="IPR050091">
    <property type="entry name" value="PKS_NRPS_Biosynth_Enz"/>
</dbReference>
<dbReference type="Gene3D" id="3.90.180.10">
    <property type="entry name" value="Medium-chain alcohol dehydrogenases, catalytic domain"/>
    <property type="match status" value="1"/>
</dbReference>
<dbReference type="Gene3D" id="3.40.47.10">
    <property type="match status" value="1"/>
</dbReference>
<feature type="compositionally biased region" description="Basic and acidic residues" evidence="9">
    <location>
        <begin position="1504"/>
        <end position="1514"/>
    </location>
</feature>
<keyword evidence="2" id="KW-0597">Phosphoprotein</keyword>
<dbReference type="InterPro" id="IPR014043">
    <property type="entry name" value="Acyl_transferase_dom"/>
</dbReference>
<feature type="region of interest" description="N-terminal hotdog fold" evidence="8">
    <location>
        <begin position="975"/>
        <end position="1108"/>
    </location>
</feature>
<evidence type="ECO:0000256" key="5">
    <source>
        <dbReference type="ARBA" id="ARBA00023002"/>
    </source>
</evidence>
<dbReference type="SUPFAM" id="SSF47336">
    <property type="entry name" value="ACP-like"/>
    <property type="match status" value="1"/>
</dbReference>
<dbReference type="InterPro" id="IPR006162">
    <property type="entry name" value="Ppantetheine_attach_site"/>
</dbReference>
<feature type="domain" description="Ketosynthase family 3 (KS3)" evidence="11">
    <location>
        <begin position="25"/>
        <end position="450"/>
    </location>
</feature>
<dbReference type="GO" id="GO:0004315">
    <property type="term" value="F:3-oxoacyl-[acyl-carrier-protein] synthase activity"/>
    <property type="evidence" value="ECO:0007669"/>
    <property type="project" value="InterPro"/>
</dbReference>
<dbReference type="SUPFAM" id="SSF51735">
    <property type="entry name" value="NAD(P)-binding Rossmann-fold domains"/>
    <property type="match status" value="2"/>
</dbReference>
<dbReference type="InterPro" id="IPR011032">
    <property type="entry name" value="GroES-like_sf"/>
</dbReference>
<evidence type="ECO:0000256" key="3">
    <source>
        <dbReference type="ARBA" id="ARBA00022679"/>
    </source>
</evidence>
<feature type="region of interest" description="Disordered" evidence="9">
    <location>
        <begin position="1494"/>
        <end position="1514"/>
    </location>
</feature>
<evidence type="ECO:0000259" key="10">
    <source>
        <dbReference type="PROSITE" id="PS50075"/>
    </source>
</evidence>
<dbReference type="InterPro" id="IPR020807">
    <property type="entry name" value="PKS_DH"/>
</dbReference>
<dbReference type="InterPro" id="IPR036736">
    <property type="entry name" value="ACP-like_sf"/>
</dbReference>
<dbReference type="SUPFAM" id="SSF50129">
    <property type="entry name" value="GroES-like"/>
    <property type="match status" value="1"/>
</dbReference>
<dbReference type="Pfam" id="PF00109">
    <property type="entry name" value="ketoacyl-synt"/>
    <property type="match status" value="1"/>
</dbReference>
<dbReference type="InterPro" id="IPR029063">
    <property type="entry name" value="SAM-dependent_MTases_sf"/>
</dbReference>
<evidence type="ECO:0000256" key="4">
    <source>
        <dbReference type="ARBA" id="ARBA00022857"/>
    </source>
</evidence>
<proteinExistence type="predicted"/>
<dbReference type="SUPFAM" id="SSF55048">
    <property type="entry name" value="Probable ACP-binding domain of malonyl-CoA ACP transacylase"/>
    <property type="match status" value="1"/>
</dbReference>
<dbReference type="InterPro" id="IPR016035">
    <property type="entry name" value="Acyl_Trfase/lysoPLipase"/>
</dbReference>
<dbReference type="CDD" id="cd00833">
    <property type="entry name" value="PKS"/>
    <property type="match status" value="1"/>
</dbReference>
<evidence type="ECO:0000256" key="8">
    <source>
        <dbReference type="PROSITE-ProRule" id="PRU01363"/>
    </source>
</evidence>
<keyword evidence="1" id="KW-0596">Phosphopantetheine</keyword>
<sequence>MNGANRKSVSSNGVHAQEQTKHVALEPIAIIGFSSEFGGSATSPDNLWDMLIERRSAMTPWPAERLTWGSFYHPEGSRKETFPIHGAHFVKEPLDVFDAPFFSISSKEASAMDPQHRRMLETSYKAFENSGIPFNKIYGTKTSVHTGCFSDDWKTSLGKDSDRFPDYHATGTSLAILANRVSWFFNLHGPSVNFDSACSSSMMALDTACQGLRNRDADMALVGGSNLLLSPDVFTSLSSMNFLSPDGVSYSFDERANGYSRGEGTAAIVLKRLSDAINDGDIIRAVIRSTGSNQDGRTPGITQPSQSAQEVLIRETHAKAGLDLGQTRYVEAHGTGTALGDTTEGSALAATFGKASDRQGPVYVGSVKSNIGHLEGASGLAGIIKTVMILERGVIPPVANLETLNSRLSLEKTNLTFPVSNVIWPHPGLRRASVASFGFGGSNSIAILEDAYHHLSLNGLHGLHCTVVNPALSDMQGRRCALQSHPTVEEEHQISAMPIAETFSENSKIIVLSAFDQRGVQRLQATLQSFLSKNSLNFDQLEFFESLAFTLATRRTHFSWRSFMLAKETKDLMISSVSPPVHCKGRPRLTFVFTGQGAQYPGMALELMTYPVFRDSVELSEIYLGDMCCTWSIKDELAKHSETSRIDQPEFSQLTCTVIQIALIDLLRDWGLVPDYVIGHSSGEIASAYCIGALSHRSACRVAFYRGYFTQAMASSGLVCGGMMAAGIAASDVSKYLHPKDEVAVACVNSPRNVTLSGDSKRLEEIKCTMEKDNVFVRRLRVDIPYHTSVMAEIANDYLKSMDILEQVGISDTKMVSSVTGKEISQDQLCDASYWIQNLVSTVNFHGSLDTLVSKHMEAYKGQSAMSLLELGPHSVLKTPILETLNNHDGSARESFSYFPTLIRGKSPIKTLGTTIGNLWCHGHDPKIEKVNNPQCKMPPNPAVDLPSYSFDHSKKYWHESRLAKEYRFRENPPHDLLGVQVPDWNPLEARWRNFLTVDRMHWIEDHSINGVTVYPASGFVVMAIEAMKQLSSGLWVNSGFILEDVTINSPLVINTGADGVELQIHVSSTSAPTPKEPVWSDFRIFSFQDTKWIQHCTGRIRLGFEDFESYEMGNTAQKRLLSTLSHYHDVAGRNTRLAPKGSLYGALEAMGFNYGPSFQVLDDMRVGNQYEATATIKQAQSRNGASEFPSSSATIHPIDLDAGAQLMLVSLSKGGLVTIPTLVPTRINRLHITSDIQNMPQEKLFKAFSKSQMIGTRKAVSETVFFDETLKHVVAQMEMETTAVSSSTDQKKSQLCYSVTTKPDISLVRGQKLARLCHVGGQKPSLIQTLRNLIELLIHKTPKLKIMDICASLYPQPSSLLRAFREVSNGHTDMRNSMALSASYDLILPLVDGLEQPNEILSGNSSMVHVKNIDFRLDFSLQGFEQGSFDLIFIDNTVFSMDNFKATQTQLNSLLKRNGRLLIESSLEPNLRVVSDPSTTTILFPIEAELNEPRNPSDTVSIEAKDQSRHDSPRLDCIDLQNREPVRNSCPTSVVHIQEQIYSPSQHMDYPSVEIIMGEHTTAHEQIAQLLQQELYSQGFSQTRMYPLADFVGSERGPKPFRILITDFDRPFLSNMNPLLFENLKRFIVQSERVLWVSAGDMDRKSPETAMFEGFNRVLRNELGYLRLTTLLLEHPMRPTDDILNSIVTIVHEQLLDEGRDCEPEYGVKNGLLHVRRVMHDRHLTDTIRGERVFEDLMTLSFESAGPLKMTFGTPGFLDSLMFEKSQEVVTALDAHEVEVEVAFTGLNFRDCLAALGQIDSDIIGGECSGRVSRIGTNVKDVLVGDRVIVLGPIMTFKTFVRCHESYVSRIPDCIPLADAASVPVVYTTAHYAFVEVARIQETDTLLVHLGSGGTGQAAIQLARHLGVSTIFTTVGSADKKKFLRDEYGIPENRIFSSRTDGFAEAITRETNGRGVDVVLNALPGELMKASWGCIAPFGRFIEIGKRDVIDRANLPMRAFSANTSFSVVDLSLLLRERPRIGHRSLRAVLNLLAAGFLTAPKPLKVYGIGDTEGAFRQLQSRKNVGKIVIEMRPHDIVQVNLQSKHCYQLSSKLDPCSAYLIAGGFGGLGRSIARWMASKGARFLILLSRKGPVSAEALCLLQELENQGVSVSAPACDIADADALHDAIFRCGQEFPPIRGCINSTMVIKDSFFERMEFDGWLEGVRPKVAGSWNLHQFLPDDMDFFIMLSSVSGITGFGAQTNYAAGNSYQDALARYRVSRGQQALALDLGWMQHEGVIAGNTYMENLMARVGCYVPISNLEFYRLLDVYCQRHQKPTALPDVQKVIGLNTPAGMRASGISNPPWMEWATFKHLDDDHVDPLSSSGTGSERSYGQLLQTAESVEQVVGIISRGLLRKLSASMMIEESEVDASKSLHDYGVDSLTVIELRNWVSKNLYADVALFELMAGGSFDDVSMRIAKKSKLCERFWV</sequence>
<dbReference type="InterPro" id="IPR020806">
    <property type="entry name" value="PKS_PP-bd"/>
</dbReference>
<dbReference type="SMART" id="SM00825">
    <property type="entry name" value="PKS_KS"/>
    <property type="match status" value="1"/>
</dbReference>
<dbReference type="InterPro" id="IPR049900">
    <property type="entry name" value="PKS_mFAS_DH"/>
</dbReference>
<dbReference type="PANTHER" id="PTHR43775">
    <property type="entry name" value="FATTY ACID SYNTHASE"/>
    <property type="match status" value="1"/>
</dbReference>
<dbReference type="GO" id="GO:0031177">
    <property type="term" value="F:phosphopantetheine binding"/>
    <property type="evidence" value="ECO:0007669"/>
    <property type="project" value="InterPro"/>
</dbReference>
<dbReference type="InterPro" id="IPR009081">
    <property type="entry name" value="PP-bd_ACP"/>
</dbReference>
<evidence type="ECO:0000256" key="9">
    <source>
        <dbReference type="SAM" id="MobiDB-lite"/>
    </source>
</evidence>
<evidence type="ECO:0000256" key="6">
    <source>
        <dbReference type="ARBA" id="ARBA00023268"/>
    </source>
</evidence>
<dbReference type="PROSITE" id="PS00012">
    <property type="entry name" value="PHOSPHOPANTETHEINE"/>
    <property type="match status" value="1"/>
</dbReference>
<evidence type="ECO:0000256" key="1">
    <source>
        <dbReference type="ARBA" id="ARBA00022450"/>
    </source>
</evidence>
<dbReference type="PROSITE" id="PS50075">
    <property type="entry name" value="CARRIER"/>
    <property type="match status" value="1"/>
</dbReference>
<dbReference type="InterPro" id="IPR036291">
    <property type="entry name" value="NAD(P)-bd_dom_sf"/>
</dbReference>
<dbReference type="GO" id="GO:0006633">
    <property type="term" value="P:fatty acid biosynthetic process"/>
    <property type="evidence" value="ECO:0007669"/>
    <property type="project" value="InterPro"/>
</dbReference>
<dbReference type="Gene3D" id="1.10.1200.10">
    <property type="entry name" value="ACP-like"/>
    <property type="match status" value="1"/>
</dbReference>
<dbReference type="PROSITE" id="PS52004">
    <property type="entry name" value="KS3_2"/>
    <property type="match status" value="1"/>
</dbReference>
<dbReference type="InterPro" id="IPR001227">
    <property type="entry name" value="Ac_transferase_dom_sf"/>
</dbReference>
<dbReference type="SUPFAM" id="SSF53901">
    <property type="entry name" value="Thiolase-like"/>
    <property type="match status" value="1"/>
</dbReference>
<dbReference type="InterPro" id="IPR018201">
    <property type="entry name" value="Ketoacyl_synth_AS"/>
</dbReference>
<dbReference type="Gene3D" id="3.40.366.10">
    <property type="entry name" value="Malonyl-Coenzyme A Acyl Carrier Protein, domain 2"/>
    <property type="match status" value="1"/>
</dbReference>
<dbReference type="SMART" id="SM00829">
    <property type="entry name" value="PKS_ER"/>
    <property type="match status" value="1"/>
</dbReference>
<keyword evidence="7" id="KW-0012">Acyltransferase</keyword>
<evidence type="ECO:0000259" key="12">
    <source>
        <dbReference type="PROSITE" id="PS52019"/>
    </source>
</evidence>
<name>A0A2V1D5L6_9PLEO</name>
<evidence type="ECO:0000313" key="13">
    <source>
        <dbReference type="EMBL" id="PVH93340.1"/>
    </source>
</evidence>
<dbReference type="InterPro" id="IPR057326">
    <property type="entry name" value="KR_dom"/>
</dbReference>
<dbReference type="InterPro" id="IPR016039">
    <property type="entry name" value="Thiolase-like"/>
</dbReference>
<protein>
    <submittedName>
        <fullName evidence="13">Ketoacyl-synt-domain-containing protein</fullName>
    </submittedName>
</protein>
<dbReference type="InterPro" id="IPR020843">
    <property type="entry name" value="ER"/>
</dbReference>
<dbReference type="InterPro" id="IPR049552">
    <property type="entry name" value="PKS_DH_N"/>
</dbReference>
<dbReference type="GO" id="GO:0016491">
    <property type="term" value="F:oxidoreductase activity"/>
    <property type="evidence" value="ECO:0007669"/>
    <property type="project" value="UniProtKB-KW"/>
</dbReference>
<dbReference type="SUPFAM" id="SSF53335">
    <property type="entry name" value="S-adenosyl-L-methionine-dependent methyltransferases"/>
    <property type="match status" value="1"/>
</dbReference>
<feature type="region of interest" description="C-terminal hotdog fold" evidence="8">
    <location>
        <begin position="1136"/>
        <end position="1291"/>
    </location>
</feature>
<dbReference type="SUPFAM" id="SSF52151">
    <property type="entry name" value="FabD/lysophospholipase-like"/>
    <property type="match status" value="1"/>
</dbReference>
<dbReference type="PROSITE" id="PS52019">
    <property type="entry name" value="PKS_MFAS_DH"/>
    <property type="match status" value="1"/>
</dbReference>
<feature type="active site" description="Proton donor; for dehydratase activity" evidence="8">
    <location>
        <position position="1202"/>
    </location>
</feature>
<keyword evidence="5" id="KW-0560">Oxidoreductase</keyword>
<dbReference type="InterPro" id="IPR013968">
    <property type="entry name" value="PKS_KR"/>
</dbReference>
<dbReference type="SMART" id="SM00826">
    <property type="entry name" value="PKS_DH"/>
    <property type="match status" value="1"/>
</dbReference>
<evidence type="ECO:0000313" key="14">
    <source>
        <dbReference type="Proteomes" id="UP000244855"/>
    </source>
</evidence>
<dbReference type="InterPro" id="IPR020841">
    <property type="entry name" value="PKS_Beta-ketoAc_synthase_dom"/>
</dbReference>
<dbReference type="Gene3D" id="3.10.129.110">
    <property type="entry name" value="Polyketide synthase dehydratase"/>
    <property type="match status" value="1"/>
</dbReference>
<dbReference type="InterPro" id="IPR049551">
    <property type="entry name" value="PKS_DH_C"/>
</dbReference>
<dbReference type="FunFam" id="3.40.50.720:FF:000209">
    <property type="entry name" value="Polyketide synthase Pks12"/>
    <property type="match status" value="1"/>
</dbReference>
<dbReference type="GO" id="GO:1901336">
    <property type="term" value="P:lactone biosynthetic process"/>
    <property type="evidence" value="ECO:0007669"/>
    <property type="project" value="UniProtKB-ARBA"/>
</dbReference>
<dbReference type="Pfam" id="PF14765">
    <property type="entry name" value="PS-DH"/>
    <property type="match status" value="1"/>
</dbReference>
<evidence type="ECO:0000259" key="11">
    <source>
        <dbReference type="PROSITE" id="PS52004"/>
    </source>
</evidence>
<keyword evidence="14" id="KW-1185">Reference proteome</keyword>
<dbReference type="InterPro" id="IPR016036">
    <property type="entry name" value="Malonyl_transacylase_ACP-bd"/>
</dbReference>
<dbReference type="Pfam" id="PF08240">
    <property type="entry name" value="ADH_N"/>
    <property type="match status" value="1"/>
</dbReference>
<dbReference type="InterPro" id="IPR014030">
    <property type="entry name" value="Ketoacyl_synth_N"/>
</dbReference>
<keyword evidence="4" id="KW-0521">NADP</keyword>
<dbReference type="Gene3D" id="3.30.70.3290">
    <property type="match status" value="1"/>
</dbReference>
<dbReference type="Pfam" id="PF00698">
    <property type="entry name" value="Acyl_transf_1"/>
    <property type="match status" value="1"/>
</dbReference>
<dbReference type="Pfam" id="PF08659">
    <property type="entry name" value="KR"/>
    <property type="match status" value="1"/>
</dbReference>
<dbReference type="SMART" id="SM00822">
    <property type="entry name" value="PKS_KR"/>
    <property type="match status" value="1"/>
</dbReference>
<dbReference type="GO" id="GO:0004312">
    <property type="term" value="F:fatty acid synthase activity"/>
    <property type="evidence" value="ECO:0007669"/>
    <property type="project" value="TreeGrafter"/>
</dbReference>
<dbReference type="GO" id="GO:0044550">
    <property type="term" value="P:secondary metabolite biosynthetic process"/>
    <property type="evidence" value="ECO:0007669"/>
    <property type="project" value="TreeGrafter"/>
</dbReference>
<dbReference type="EMBL" id="KZ805595">
    <property type="protein sequence ID" value="PVH93340.1"/>
    <property type="molecule type" value="Genomic_DNA"/>
</dbReference>
<dbReference type="Pfam" id="PF23297">
    <property type="entry name" value="ACP_SdgA_C"/>
    <property type="match status" value="1"/>
</dbReference>
<dbReference type="InterPro" id="IPR042104">
    <property type="entry name" value="PKS_dehydratase_sf"/>
</dbReference>
<feature type="domain" description="Carrier" evidence="10">
    <location>
        <begin position="2383"/>
        <end position="2464"/>
    </location>
</feature>
<evidence type="ECO:0000256" key="7">
    <source>
        <dbReference type="ARBA" id="ARBA00023315"/>
    </source>
</evidence>
<dbReference type="Gene3D" id="3.40.50.720">
    <property type="entry name" value="NAD(P)-binding Rossmann-like Domain"/>
    <property type="match status" value="2"/>
</dbReference>
<keyword evidence="3" id="KW-0808">Transferase</keyword>
<dbReference type="SMART" id="SM00823">
    <property type="entry name" value="PKS_PP"/>
    <property type="match status" value="1"/>
</dbReference>
<dbReference type="STRING" id="97972.A0A2V1D5L6"/>
<dbReference type="CDD" id="cd05274">
    <property type="entry name" value="KR_FAS_SDR_x"/>
    <property type="match status" value="1"/>
</dbReference>
<feature type="active site" description="Proton acceptor; for dehydratase activity" evidence="8">
    <location>
        <position position="1007"/>
    </location>
</feature>
<dbReference type="PANTHER" id="PTHR43775:SF29">
    <property type="entry name" value="ASPERFURANONE POLYKETIDE SYNTHASE AFOG-RELATED"/>
    <property type="match status" value="1"/>
</dbReference>
<dbReference type="Pfam" id="PF21089">
    <property type="entry name" value="PKS_DH_N"/>
    <property type="match status" value="1"/>
</dbReference>
<keyword evidence="6" id="KW-0511">Multifunctional enzyme</keyword>
<gene>
    <name evidence="13" type="ORF">DM02DRAFT_696219</name>
</gene>
<dbReference type="OrthoDB" id="329835at2759"/>
<dbReference type="Pfam" id="PF13602">
    <property type="entry name" value="ADH_zinc_N_2"/>
    <property type="match status" value="1"/>
</dbReference>
<dbReference type="PROSITE" id="PS00606">
    <property type="entry name" value="KS3_1"/>
    <property type="match status" value="1"/>
</dbReference>
<dbReference type="InterPro" id="IPR014031">
    <property type="entry name" value="Ketoacyl_synth_C"/>
</dbReference>
<feature type="domain" description="PKS/mFAS DH" evidence="12">
    <location>
        <begin position="975"/>
        <end position="1291"/>
    </location>
</feature>
<dbReference type="Pfam" id="PF02801">
    <property type="entry name" value="Ketoacyl-synt_C"/>
    <property type="match status" value="1"/>
</dbReference>
<dbReference type="CDD" id="cd05195">
    <property type="entry name" value="enoyl_red"/>
    <property type="match status" value="1"/>
</dbReference>
<organism evidence="13 14">
    <name type="scientific">Periconia macrospinosa</name>
    <dbReference type="NCBI Taxonomy" id="97972"/>
    <lineage>
        <taxon>Eukaryota</taxon>
        <taxon>Fungi</taxon>
        <taxon>Dikarya</taxon>
        <taxon>Ascomycota</taxon>
        <taxon>Pezizomycotina</taxon>
        <taxon>Dothideomycetes</taxon>
        <taxon>Pleosporomycetidae</taxon>
        <taxon>Pleosporales</taxon>
        <taxon>Massarineae</taxon>
        <taxon>Periconiaceae</taxon>
        <taxon>Periconia</taxon>
    </lineage>
</organism>
<reference evidence="13 14" key="1">
    <citation type="journal article" date="2018" name="Sci. Rep.">
        <title>Comparative genomics provides insights into the lifestyle and reveals functional heterogeneity of dark septate endophytic fungi.</title>
        <authorList>
            <person name="Knapp D.G."/>
            <person name="Nemeth J.B."/>
            <person name="Barry K."/>
            <person name="Hainaut M."/>
            <person name="Henrissat B."/>
            <person name="Johnson J."/>
            <person name="Kuo A."/>
            <person name="Lim J.H.P."/>
            <person name="Lipzen A."/>
            <person name="Nolan M."/>
            <person name="Ohm R.A."/>
            <person name="Tamas L."/>
            <person name="Grigoriev I.V."/>
            <person name="Spatafora J.W."/>
            <person name="Nagy L.G."/>
            <person name="Kovacs G.M."/>
        </authorList>
    </citation>
    <scope>NUCLEOTIDE SEQUENCE [LARGE SCALE GENOMIC DNA]</scope>
    <source>
        <strain evidence="13 14">DSE2036</strain>
    </source>
</reference>
<accession>A0A2V1D5L6</accession>
<dbReference type="SMART" id="SM00827">
    <property type="entry name" value="PKS_AT"/>
    <property type="match status" value="1"/>
</dbReference>
<evidence type="ECO:0000256" key="2">
    <source>
        <dbReference type="ARBA" id="ARBA00022553"/>
    </source>
</evidence>
<dbReference type="InterPro" id="IPR013154">
    <property type="entry name" value="ADH-like_N"/>
</dbReference>
<dbReference type="Proteomes" id="UP000244855">
    <property type="component" value="Unassembled WGS sequence"/>
</dbReference>